<feature type="region of interest" description="Disordered" evidence="1">
    <location>
        <begin position="113"/>
        <end position="147"/>
    </location>
</feature>
<reference evidence="3" key="1">
    <citation type="submission" date="2020-01" db="EMBL/GenBank/DDBJ databases">
        <title>Genome Sequencing of Three Apophysomyces-Like Fungal Strains Confirms a Novel Fungal Genus in the Mucoromycota with divergent Burkholderia-like Endosymbiotic Bacteria.</title>
        <authorList>
            <person name="Stajich J.E."/>
            <person name="Macias A.M."/>
            <person name="Carter-House D."/>
            <person name="Lovett B."/>
            <person name="Kasson L.R."/>
            <person name="Berry K."/>
            <person name="Grigoriev I."/>
            <person name="Chang Y."/>
            <person name="Spatafora J."/>
            <person name="Kasson M.T."/>
        </authorList>
    </citation>
    <scope>NUCLEOTIDE SEQUENCE</scope>
    <source>
        <strain evidence="3">NRRL A-21654</strain>
    </source>
</reference>
<dbReference type="Proteomes" id="UP000605846">
    <property type="component" value="Unassembled WGS sequence"/>
</dbReference>
<feature type="region of interest" description="Disordered" evidence="1">
    <location>
        <begin position="172"/>
        <end position="337"/>
    </location>
</feature>
<dbReference type="AlphaFoldDB" id="A0A8H7ETD0"/>
<gene>
    <name evidence="3" type="ORF">EC973_001322</name>
</gene>
<feature type="compositionally biased region" description="Low complexity" evidence="1">
    <location>
        <begin position="128"/>
        <end position="140"/>
    </location>
</feature>
<dbReference type="OrthoDB" id="2373269at2759"/>
<feature type="domain" description="MSP" evidence="2">
    <location>
        <begin position="353"/>
        <end position="507"/>
    </location>
</feature>
<feature type="compositionally biased region" description="Low complexity" evidence="1">
    <location>
        <begin position="295"/>
        <end position="310"/>
    </location>
</feature>
<keyword evidence="4" id="KW-1185">Reference proteome</keyword>
<name>A0A8H7ETD0_9FUNG</name>
<evidence type="ECO:0000313" key="4">
    <source>
        <dbReference type="Proteomes" id="UP000605846"/>
    </source>
</evidence>
<comment type="caution">
    <text evidence="3">The sequence shown here is derived from an EMBL/GenBank/DDBJ whole genome shotgun (WGS) entry which is preliminary data.</text>
</comment>
<dbReference type="Gene3D" id="2.60.40.10">
    <property type="entry name" value="Immunoglobulins"/>
    <property type="match status" value="1"/>
</dbReference>
<feature type="compositionally biased region" description="Basic and acidic residues" evidence="1">
    <location>
        <begin position="231"/>
        <end position="248"/>
    </location>
</feature>
<evidence type="ECO:0000313" key="3">
    <source>
        <dbReference type="EMBL" id="KAF7730804.1"/>
    </source>
</evidence>
<feature type="compositionally biased region" description="Basic and acidic residues" evidence="1">
    <location>
        <begin position="175"/>
        <end position="195"/>
    </location>
</feature>
<proteinExistence type="predicted"/>
<feature type="compositionally biased region" description="Low complexity" evidence="1">
    <location>
        <begin position="217"/>
        <end position="226"/>
    </location>
</feature>
<feature type="region of interest" description="Disordered" evidence="1">
    <location>
        <begin position="66"/>
        <end position="92"/>
    </location>
</feature>
<dbReference type="PROSITE" id="PS50202">
    <property type="entry name" value="MSP"/>
    <property type="match status" value="1"/>
</dbReference>
<feature type="compositionally biased region" description="Low complexity" evidence="1">
    <location>
        <begin position="82"/>
        <end position="92"/>
    </location>
</feature>
<accession>A0A8H7ETD0</accession>
<dbReference type="EMBL" id="JABAYA010000013">
    <property type="protein sequence ID" value="KAF7730804.1"/>
    <property type="molecule type" value="Genomic_DNA"/>
</dbReference>
<evidence type="ECO:0000259" key="2">
    <source>
        <dbReference type="PROSITE" id="PS50202"/>
    </source>
</evidence>
<sequence length="525" mass="58944">MRKSYASSVYSQKSTTSAKSGRSFLSINAFVWPITTSNGTSNEDVFETNKQQGLWKNLKAWIPTKRRSGSTKDTDSIGAVTVSSSSSSVGSSSSSYLKLKRLFITPAQMIKLRSDDKKSPATEDTNESSIESSSVSDKSSAPTGILLNRGDSVEALAEQKRRRQERRQYLLKVQRTQDHFRPQSGQRESEEHDRNMAVTIPPRRRHVSFGDAFPLETSSSSTVLSTPPDATPKDEKDVMSPREDREQEKDEEEDSSWFARPRVAFVEPSPVPRFRNVAPAPPPSPPYLHVLAEPSNDSNDNSNNNNNDGNDVNDEKQLGRKNSSQSIITTSTDNDSPTVLTTRAMEHHHNKTLTTLYPSRKPQLCFMTPLRRGQTLTFSLQNALPEDHIIVFKFLTSNAKLIRRKKGEMPSVWLGSSTSSIATAATGHGGSLMERYFVRPSAGRMISTDQANIMLFLNQVPPLAPGEVLKDKILVRWAVIQRHTQVDAWVQSLPESTRRKWLEMLIEEWPDQVIVRETRIKIRFA</sequence>
<dbReference type="InterPro" id="IPR013783">
    <property type="entry name" value="Ig-like_fold"/>
</dbReference>
<organism evidence="3 4">
    <name type="scientific">Apophysomyces ossiformis</name>
    <dbReference type="NCBI Taxonomy" id="679940"/>
    <lineage>
        <taxon>Eukaryota</taxon>
        <taxon>Fungi</taxon>
        <taxon>Fungi incertae sedis</taxon>
        <taxon>Mucoromycota</taxon>
        <taxon>Mucoromycotina</taxon>
        <taxon>Mucoromycetes</taxon>
        <taxon>Mucorales</taxon>
        <taxon>Mucorineae</taxon>
        <taxon>Mucoraceae</taxon>
        <taxon>Apophysomyces</taxon>
    </lineage>
</organism>
<protein>
    <recommendedName>
        <fullName evidence="2">MSP domain-containing protein</fullName>
    </recommendedName>
</protein>
<evidence type="ECO:0000256" key="1">
    <source>
        <dbReference type="SAM" id="MobiDB-lite"/>
    </source>
</evidence>
<dbReference type="InterPro" id="IPR000535">
    <property type="entry name" value="MSP_dom"/>
</dbReference>
<feature type="compositionally biased region" description="Polar residues" evidence="1">
    <location>
        <begin position="320"/>
        <end position="337"/>
    </location>
</feature>